<reference evidence="2" key="1">
    <citation type="submission" date="2021-02" db="EMBL/GenBank/DDBJ databases">
        <authorList>
            <person name="Dougan E. K."/>
            <person name="Rhodes N."/>
            <person name="Thang M."/>
            <person name="Chan C."/>
        </authorList>
    </citation>
    <scope>NUCLEOTIDE SEQUENCE</scope>
</reference>
<organism evidence="2 3">
    <name type="scientific">Symbiodinium necroappetens</name>
    <dbReference type="NCBI Taxonomy" id="1628268"/>
    <lineage>
        <taxon>Eukaryota</taxon>
        <taxon>Sar</taxon>
        <taxon>Alveolata</taxon>
        <taxon>Dinophyceae</taxon>
        <taxon>Suessiales</taxon>
        <taxon>Symbiodiniaceae</taxon>
        <taxon>Symbiodinium</taxon>
    </lineage>
</organism>
<accession>A0A812XBK8</accession>
<gene>
    <name evidence="2" type="ORF">SNEC2469_LOCUS20623</name>
</gene>
<dbReference type="Proteomes" id="UP000601435">
    <property type="component" value="Unassembled WGS sequence"/>
</dbReference>
<feature type="region of interest" description="Disordered" evidence="1">
    <location>
        <begin position="52"/>
        <end position="77"/>
    </location>
</feature>
<keyword evidence="3" id="KW-1185">Reference proteome</keyword>
<dbReference type="AlphaFoldDB" id="A0A812XBK8"/>
<protein>
    <submittedName>
        <fullName evidence="2">Uncharacterized protein</fullName>
    </submittedName>
</protein>
<evidence type="ECO:0000256" key="1">
    <source>
        <dbReference type="SAM" id="MobiDB-lite"/>
    </source>
</evidence>
<dbReference type="EMBL" id="CAJNJA010036075">
    <property type="protein sequence ID" value="CAE7715397.1"/>
    <property type="molecule type" value="Genomic_DNA"/>
</dbReference>
<dbReference type="OrthoDB" id="408780at2759"/>
<name>A0A812XBK8_9DINO</name>
<evidence type="ECO:0000313" key="2">
    <source>
        <dbReference type="EMBL" id="CAE7715397.1"/>
    </source>
</evidence>
<comment type="caution">
    <text evidence="2">The sequence shown here is derived from an EMBL/GenBank/DDBJ whole genome shotgun (WGS) entry which is preliminary data.</text>
</comment>
<proteinExistence type="predicted"/>
<evidence type="ECO:0000313" key="3">
    <source>
        <dbReference type="Proteomes" id="UP000601435"/>
    </source>
</evidence>
<sequence>MSDKALWSMQRAARLKETEQMFRQIDDLEEFRLWVERDPEAFKKSIKTLREMLDGDEESQPDTSSDMSRMHDAQNCRARQVSLEDPAAPPGCNIRVCVNYVVHL</sequence>